<keyword evidence="1" id="KW-0378">Hydrolase</keyword>
<dbReference type="Pfam" id="PF00857">
    <property type="entry name" value="Isochorismatase"/>
    <property type="match status" value="1"/>
</dbReference>
<protein>
    <submittedName>
        <fullName evidence="3">Nicotinamidase-related amidase</fullName>
    </submittedName>
</protein>
<comment type="caution">
    <text evidence="3">The sequence shown here is derived from an EMBL/GenBank/DDBJ whole genome shotgun (WGS) entry which is preliminary data.</text>
</comment>
<dbReference type="OrthoDB" id="9807387at2"/>
<evidence type="ECO:0000313" key="4">
    <source>
        <dbReference type="Proteomes" id="UP000236919"/>
    </source>
</evidence>
<dbReference type="Gene3D" id="3.40.50.850">
    <property type="entry name" value="Isochorismatase-like"/>
    <property type="match status" value="1"/>
</dbReference>
<dbReference type="PANTHER" id="PTHR43540">
    <property type="entry name" value="PEROXYUREIDOACRYLATE/UREIDOACRYLATE AMIDOHYDROLASE-RELATED"/>
    <property type="match status" value="1"/>
</dbReference>
<dbReference type="InterPro" id="IPR050272">
    <property type="entry name" value="Isochorismatase-like_hydrls"/>
</dbReference>
<evidence type="ECO:0000259" key="2">
    <source>
        <dbReference type="Pfam" id="PF00857"/>
    </source>
</evidence>
<reference evidence="3 4" key="1">
    <citation type="submission" date="2018-01" db="EMBL/GenBank/DDBJ databases">
        <title>Genomic Encyclopedia of Type Strains, Phase III (KMG-III): the genomes of soil and plant-associated and newly described type strains.</title>
        <authorList>
            <person name="Whitman W."/>
        </authorList>
    </citation>
    <scope>NUCLEOTIDE SEQUENCE [LARGE SCALE GENOMIC DNA]</scope>
    <source>
        <strain evidence="3 4">1131</strain>
    </source>
</reference>
<name>A0A2S4MKL2_9HYPH</name>
<dbReference type="InterPro" id="IPR036380">
    <property type="entry name" value="Isochorismatase-like_sf"/>
</dbReference>
<organism evidence="3 4">
    <name type="scientific">Bosea psychrotolerans</name>
    <dbReference type="NCBI Taxonomy" id="1871628"/>
    <lineage>
        <taxon>Bacteria</taxon>
        <taxon>Pseudomonadati</taxon>
        <taxon>Pseudomonadota</taxon>
        <taxon>Alphaproteobacteria</taxon>
        <taxon>Hyphomicrobiales</taxon>
        <taxon>Boseaceae</taxon>
        <taxon>Bosea</taxon>
    </lineage>
</organism>
<sequence>MTLRHPSGIDEKVVAKVVARRGRLHAFESLTPALTALVVIDLMRASVENDETCREIVSPINQVAAALRGRGGTVAWVTAAPMPLESPVLAAIHGPQRLRHFQDGARPEDPRSQLWHELVTQTGDVHAMKQGYKGYSAFFPGRCDLHAQLRRRKLDTLLIAGTVTNICCESSARDAVELGYRVIMVSDANTGHAHGLHEASLTTIYRCFGDVRPTAEVLDLIAAGALREKVGTGFSQEQCSKHL</sequence>
<proteinExistence type="predicted"/>
<dbReference type="CDD" id="cd00431">
    <property type="entry name" value="cysteine_hydrolases"/>
    <property type="match status" value="1"/>
</dbReference>
<gene>
    <name evidence="3" type="ORF">CYD53_10223</name>
</gene>
<dbReference type="PANTHER" id="PTHR43540:SF7">
    <property type="entry name" value="ISOCHORISMATASE FAMILY PROTEIN YECD"/>
    <property type="match status" value="1"/>
</dbReference>
<dbReference type="RefSeq" id="WP_103716710.1">
    <property type="nucleotide sequence ID" value="NZ_PQFZ01000002.1"/>
</dbReference>
<dbReference type="GO" id="GO:0016787">
    <property type="term" value="F:hydrolase activity"/>
    <property type="evidence" value="ECO:0007669"/>
    <property type="project" value="UniProtKB-KW"/>
</dbReference>
<keyword evidence="4" id="KW-1185">Reference proteome</keyword>
<dbReference type="SUPFAM" id="SSF52499">
    <property type="entry name" value="Isochorismatase-like hydrolases"/>
    <property type="match status" value="1"/>
</dbReference>
<accession>A0A2S4MKL2</accession>
<evidence type="ECO:0000313" key="3">
    <source>
        <dbReference type="EMBL" id="POR55139.1"/>
    </source>
</evidence>
<dbReference type="EMBL" id="PQFZ01000002">
    <property type="protein sequence ID" value="POR55139.1"/>
    <property type="molecule type" value="Genomic_DNA"/>
</dbReference>
<dbReference type="AlphaFoldDB" id="A0A2S4MKL2"/>
<dbReference type="InterPro" id="IPR000868">
    <property type="entry name" value="Isochorismatase-like_dom"/>
</dbReference>
<evidence type="ECO:0000256" key="1">
    <source>
        <dbReference type="ARBA" id="ARBA00022801"/>
    </source>
</evidence>
<dbReference type="Proteomes" id="UP000236919">
    <property type="component" value="Unassembled WGS sequence"/>
</dbReference>
<feature type="domain" description="Isochorismatase-like" evidence="2">
    <location>
        <begin position="35"/>
        <end position="215"/>
    </location>
</feature>